<dbReference type="Proteomes" id="UP000235484">
    <property type="component" value="Unassembled WGS sequence"/>
</dbReference>
<accession>A0A0U5JXC1</accession>
<proteinExistence type="predicted"/>
<name>A0A0U5JXC1_LIMRT</name>
<evidence type="ECO:0000313" key="1">
    <source>
        <dbReference type="EMBL" id="CUR41179.1"/>
    </source>
</evidence>
<dbReference type="InterPro" id="IPR046242">
    <property type="entry name" value="DUF6275"/>
</dbReference>
<gene>
    <name evidence="1" type="ORF">LRLP16767_LR202_01240</name>
</gene>
<reference evidence="2" key="1">
    <citation type="submission" date="2015-10" db="EMBL/GenBank/DDBJ databases">
        <authorList>
            <person name="Crossman L.C."/>
        </authorList>
    </citation>
    <scope>NUCLEOTIDE SEQUENCE [LARGE SCALE GENOMIC DNA]</scope>
    <source>
        <strain evidence="2">20-2</strain>
    </source>
</reference>
<dbReference type="AlphaFoldDB" id="A0A0U5JXC1"/>
<evidence type="ECO:0000313" key="2">
    <source>
        <dbReference type="Proteomes" id="UP000235484"/>
    </source>
</evidence>
<protein>
    <submittedName>
        <fullName evidence="1">Phage protein</fullName>
    </submittedName>
</protein>
<organism evidence="1 2">
    <name type="scientific">Limosilactobacillus reuteri</name>
    <name type="common">Lactobacillus reuteri</name>
    <dbReference type="NCBI Taxonomy" id="1598"/>
    <lineage>
        <taxon>Bacteria</taxon>
        <taxon>Bacillati</taxon>
        <taxon>Bacillota</taxon>
        <taxon>Bacilli</taxon>
        <taxon>Lactobacillales</taxon>
        <taxon>Lactobacillaceae</taxon>
        <taxon>Limosilactobacillus</taxon>
    </lineage>
</organism>
<dbReference type="Pfam" id="PF19791">
    <property type="entry name" value="DUF6275"/>
    <property type="match status" value="1"/>
</dbReference>
<dbReference type="EMBL" id="LN887603">
    <property type="protein sequence ID" value="CUR41179.1"/>
    <property type="molecule type" value="Genomic_DNA"/>
</dbReference>
<sequence>MNNAEFINKAKYIVAKYTNENILKPEQGLISENEVFVAWYAKVLQNHKALLATLIEGDQHYYEVTYNGDKKQLYLDVYNKQENKSFEVEN</sequence>